<dbReference type="InterPro" id="IPR001986">
    <property type="entry name" value="Enolpyruvate_Tfrase_dom"/>
</dbReference>
<comment type="pathway">
    <text evidence="1 8">Metabolic intermediate biosynthesis; chorismate biosynthesis; chorismate from D-erythrose 4-phosphate and phosphoenolpyruvate: step 6/7.</text>
</comment>
<dbReference type="GO" id="GO:0005737">
    <property type="term" value="C:cytoplasm"/>
    <property type="evidence" value="ECO:0007669"/>
    <property type="project" value="UniProtKB-SubCell"/>
</dbReference>
<feature type="binding site" evidence="8">
    <location>
        <position position="55"/>
    </location>
    <ligand>
        <name>3-phosphoshikimate</name>
        <dbReference type="ChEBI" id="CHEBI:145989"/>
    </ligand>
</feature>
<comment type="subcellular location">
    <subcellularLocation>
        <location evidence="8">Cytoplasm</location>
    </subcellularLocation>
</comment>
<dbReference type="InterPro" id="IPR036968">
    <property type="entry name" value="Enolpyruvate_Tfrase_sf"/>
</dbReference>
<keyword evidence="11" id="KW-1185">Reference proteome</keyword>
<feature type="binding site" evidence="8">
    <location>
        <position position="436"/>
    </location>
    <ligand>
        <name>phosphoenolpyruvate</name>
        <dbReference type="ChEBI" id="CHEBI:58702"/>
    </ligand>
</feature>
<dbReference type="GO" id="GO:0008652">
    <property type="term" value="P:amino acid biosynthetic process"/>
    <property type="evidence" value="ECO:0007669"/>
    <property type="project" value="UniProtKB-KW"/>
</dbReference>
<feature type="binding site" evidence="8">
    <location>
        <position position="55"/>
    </location>
    <ligand>
        <name>phosphoenolpyruvate</name>
        <dbReference type="ChEBI" id="CHEBI:58702"/>
    </ligand>
</feature>
<evidence type="ECO:0000256" key="3">
    <source>
        <dbReference type="ARBA" id="ARBA00022490"/>
    </source>
</evidence>
<dbReference type="GO" id="GO:0003866">
    <property type="term" value="F:3-phosphoshikimate 1-carboxyvinyltransferase activity"/>
    <property type="evidence" value="ECO:0007669"/>
    <property type="project" value="UniProtKB-UniRule"/>
</dbReference>
<dbReference type="Pfam" id="PF00275">
    <property type="entry name" value="EPSP_synthase"/>
    <property type="match status" value="1"/>
</dbReference>
<evidence type="ECO:0000256" key="6">
    <source>
        <dbReference type="ARBA" id="ARBA00023141"/>
    </source>
</evidence>
<feature type="binding site" evidence="8">
    <location>
        <position position="370"/>
    </location>
    <ligand>
        <name>phosphoenolpyruvate</name>
        <dbReference type="ChEBI" id="CHEBI:58702"/>
    </ligand>
</feature>
<feature type="domain" description="Enolpyruvate transferase" evidence="9">
    <location>
        <begin position="42"/>
        <end position="442"/>
    </location>
</feature>
<evidence type="ECO:0000256" key="1">
    <source>
        <dbReference type="ARBA" id="ARBA00004811"/>
    </source>
</evidence>
<evidence type="ECO:0000259" key="9">
    <source>
        <dbReference type="Pfam" id="PF00275"/>
    </source>
</evidence>
<feature type="binding site" evidence="8">
    <location>
        <position position="196"/>
    </location>
    <ligand>
        <name>3-phosphoshikimate</name>
        <dbReference type="ChEBI" id="CHEBI:145989"/>
    </ligand>
</feature>
<dbReference type="Gene3D" id="3.65.10.10">
    <property type="entry name" value="Enolpyruvate transferase domain"/>
    <property type="match status" value="2"/>
</dbReference>
<dbReference type="InterPro" id="IPR013792">
    <property type="entry name" value="RNA3'P_cycl/enolpyr_Trfase_a/b"/>
</dbReference>
<dbReference type="PROSITE" id="PS00885">
    <property type="entry name" value="EPSP_SYNTHASE_2"/>
    <property type="match status" value="1"/>
</dbReference>
<feature type="binding site" evidence="8">
    <location>
        <position position="124"/>
    </location>
    <ligand>
        <name>phosphoenolpyruvate</name>
        <dbReference type="ChEBI" id="CHEBI:58702"/>
    </ligand>
</feature>
<feature type="binding site" evidence="8">
    <location>
        <position position="152"/>
    </location>
    <ligand>
        <name>phosphoenolpyruvate</name>
        <dbReference type="ChEBI" id="CHEBI:58702"/>
    </ligand>
</feature>
<evidence type="ECO:0000256" key="4">
    <source>
        <dbReference type="ARBA" id="ARBA00022605"/>
    </source>
</evidence>
<dbReference type="PROSITE" id="PS00104">
    <property type="entry name" value="EPSP_SYNTHASE_1"/>
    <property type="match status" value="1"/>
</dbReference>
<dbReference type="CDD" id="cd01556">
    <property type="entry name" value="EPSP_synthase"/>
    <property type="match status" value="1"/>
</dbReference>
<feature type="binding site" evidence="8">
    <location>
        <position position="56"/>
    </location>
    <ligand>
        <name>3-phosphoshikimate</name>
        <dbReference type="ChEBI" id="CHEBI:145989"/>
    </ligand>
</feature>
<keyword evidence="3 8" id="KW-0963">Cytoplasm</keyword>
<feature type="binding site" evidence="8">
    <location>
        <position position="197"/>
    </location>
    <ligand>
        <name>3-phosphoshikimate</name>
        <dbReference type="ChEBI" id="CHEBI:145989"/>
    </ligand>
</feature>
<dbReference type="SUPFAM" id="SSF55205">
    <property type="entry name" value="EPT/RTPC-like"/>
    <property type="match status" value="1"/>
</dbReference>
<dbReference type="InterPro" id="IPR006264">
    <property type="entry name" value="EPSP_synthase"/>
</dbReference>
<feature type="binding site" evidence="8">
    <location>
        <position position="197"/>
    </location>
    <ligand>
        <name>phosphoenolpyruvate</name>
        <dbReference type="ChEBI" id="CHEBI:58702"/>
    </ligand>
</feature>
<dbReference type="PANTHER" id="PTHR21090:SF5">
    <property type="entry name" value="PENTAFUNCTIONAL AROM POLYPEPTIDE"/>
    <property type="match status" value="1"/>
</dbReference>
<feature type="binding site" evidence="8">
    <location>
        <position position="60"/>
    </location>
    <ligand>
        <name>3-phosphoshikimate</name>
        <dbReference type="ChEBI" id="CHEBI:145989"/>
    </ligand>
</feature>
<comment type="similarity">
    <text evidence="2 8">Belongs to the EPSP synthase family.</text>
</comment>
<evidence type="ECO:0000256" key="2">
    <source>
        <dbReference type="ARBA" id="ARBA00009948"/>
    </source>
</evidence>
<evidence type="ECO:0000313" key="11">
    <source>
        <dbReference type="Proteomes" id="UP000663801"/>
    </source>
</evidence>
<comment type="function">
    <text evidence="8">Catalyzes the transfer of the enolpyruvyl moiety of phosphoenolpyruvate (PEP) to the 5-hydroxyl of shikimate-3-phosphate (S3P) to produce enolpyruvyl shikimate-3-phosphate and inorganic phosphate.</text>
</comment>
<dbReference type="FunFam" id="3.65.10.10:FF:000010">
    <property type="entry name" value="3-phosphoshikimate 1-carboxyvinyltransferase"/>
    <property type="match status" value="1"/>
</dbReference>
<comment type="subunit">
    <text evidence="8">Monomer.</text>
</comment>
<keyword evidence="5 8" id="KW-0808">Transferase</keyword>
<dbReference type="PIRSF" id="PIRSF000505">
    <property type="entry name" value="EPSPS"/>
    <property type="match status" value="1"/>
</dbReference>
<sequence length="453" mass="46389">MGPILPPGSDTRGGGSVRVRDHRVVPTAPAVPTPPWIAPTVTGPVTGTVRIPGSKSWTNRALILAAQATGPSAVRGALRSRDTDLMAAALRDLGVGVTVQDDASWLVETAPMHGPARIDCGLAGTVMRFLPPLAATATGEIVFDGDAAARRRPMETVLSALRDLGADLDGTALPFTLRGTGGLAGGTVHIDASASSQFVSGLLLSGASFARGLTVVHTGAPVPSLPHVEMTVAALRAVGVEVDDSVPNTWRVEPGPVRPWTTVIEPDLSNATPFLAAAAVTGGRVTVPDWPTATTQAGDAIRGILGAMGARVELVGTDLTVTGPDRLTGVDLDLHDVGELTPTVLALALFADGPSRLHGIGHLRGHETDRLAALAGDVAALGGDVQEHLDALTVRPRPLHGGPWAAHADHRMATAGAIVGLRTEGVAVDDIDSTAKTLPGFDGMWRTLLGATA</sequence>
<protein>
    <recommendedName>
        <fullName evidence="8">3-phosphoshikimate 1-carboxyvinyltransferase</fullName>
        <ecNumber evidence="8">2.5.1.19</ecNumber>
    </recommendedName>
    <alternativeName>
        <fullName evidence="8">5-enolpyruvylshikimate-3-phosphate synthase</fullName>
        <shortName evidence="8">EPSP synthase</shortName>
        <shortName evidence="8">EPSPS</shortName>
    </alternativeName>
</protein>
<keyword evidence="4 8" id="KW-0028">Amino-acid biosynthesis</keyword>
<comment type="catalytic activity">
    <reaction evidence="7">
        <text>3-phosphoshikimate + phosphoenolpyruvate = 5-O-(1-carboxyvinyl)-3-phosphoshikimate + phosphate</text>
        <dbReference type="Rhea" id="RHEA:21256"/>
        <dbReference type="ChEBI" id="CHEBI:43474"/>
        <dbReference type="ChEBI" id="CHEBI:57701"/>
        <dbReference type="ChEBI" id="CHEBI:58702"/>
        <dbReference type="ChEBI" id="CHEBI:145989"/>
        <dbReference type="EC" id="2.5.1.19"/>
    </reaction>
    <physiologicalReaction direction="left-to-right" evidence="7">
        <dbReference type="Rhea" id="RHEA:21257"/>
    </physiologicalReaction>
</comment>
<dbReference type="InterPro" id="IPR023193">
    <property type="entry name" value="EPSP_synthase_CS"/>
</dbReference>
<dbReference type="EC" id="2.5.1.19" evidence="8"/>
<feature type="binding site" evidence="8">
    <location>
        <position position="366"/>
    </location>
    <ligand>
        <name>3-phosphoshikimate</name>
        <dbReference type="ChEBI" id="CHEBI:145989"/>
    </ligand>
</feature>
<evidence type="ECO:0000313" key="10">
    <source>
        <dbReference type="EMBL" id="MBM9477004.1"/>
    </source>
</evidence>
<feature type="binding site" evidence="8">
    <location>
        <position position="411"/>
    </location>
    <ligand>
        <name>phosphoenolpyruvate</name>
        <dbReference type="ChEBI" id="CHEBI:58702"/>
    </ligand>
</feature>
<dbReference type="EMBL" id="JAERWL010000009">
    <property type="protein sequence ID" value="MBM9477004.1"/>
    <property type="molecule type" value="Genomic_DNA"/>
</dbReference>
<feature type="binding site" evidence="8">
    <location>
        <position position="224"/>
    </location>
    <ligand>
        <name>3-phosphoshikimate</name>
        <dbReference type="ChEBI" id="CHEBI:145989"/>
    </ligand>
</feature>
<proteinExistence type="inferred from homology"/>
<dbReference type="Proteomes" id="UP000663801">
    <property type="component" value="Unassembled WGS sequence"/>
</dbReference>
<dbReference type="NCBIfam" id="TIGR01356">
    <property type="entry name" value="aroA"/>
    <property type="match status" value="1"/>
</dbReference>
<accession>A0A938YPI1</accession>
<comment type="caution">
    <text evidence="10">The sequence shown here is derived from an EMBL/GenBank/DDBJ whole genome shotgun (WGS) entry which is preliminary data.</text>
</comment>
<evidence type="ECO:0000256" key="5">
    <source>
        <dbReference type="ARBA" id="ARBA00022679"/>
    </source>
</evidence>
<dbReference type="FunFam" id="3.65.10.10:FF:000011">
    <property type="entry name" value="3-phosphoshikimate 1-carboxyvinyltransferase"/>
    <property type="match status" value="1"/>
</dbReference>
<comment type="caution">
    <text evidence="8">Lacks conserved residue(s) required for the propagation of feature annotation.</text>
</comment>
<dbReference type="AlphaFoldDB" id="A0A938YPI1"/>
<reference evidence="10" key="1">
    <citation type="submission" date="2021-01" db="EMBL/GenBank/DDBJ databases">
        <title>KCTC 19127 draft genome.</title>
        <authorList>
            <person name="An D."/>
        </authorList>
    </citation>
    <scope>NUCLEOTIDE SEQUENCE</scope>
    <source>
        <strain evidence="10">KCTC 19127</strain>
    </source>
</reference>
<name>A0A938YPI1_9ACTN</name>
<feature type="active site" description="Proton acceptor" evidence="8">
    <location>
        <position position="339"/>
    </location>
</feature>
<feature type="binding site" evidence="8">
    <location>
        <position position="195"/>
    </location>
    <ligand>
        <name>3-phosphoshikimate</name>
        <dbReference type="ChEBI" id="CHEBI:145989"/>
    </ligand>
</feature>
<dbReference type="HAMAP" id="MF_00210">
    <property type="entry name" value="EPSP_synth"/>
    <property type="match status" value="1"/>
</dbReference>
<evidence type="ECO:0000256" key="7">
    <source>
        <dbReference type="ARBA" id="ARBA00044633"/>
    </source>
</evidence>
<keyword evidence="6 8" id="KW-0057">Aromatic amino acid biosynthesis</keyword>
<dbReference type="GO" id="GO:0009423">
    <property type="term" value="P:chorismate biosynthetic process"/>
    <property type="evidence" value="ECO:0007669"/>
    <property type="project" value="UniProtKB-UniRule"/>
</dbReference>
<organism evidence="10 11">
    <name type="scientific">Nakamurella flavida</name>
    <dbReference type="NCBI Taxonomy" id="363630"/>
    <lineage>
        <taxon>Bacteria</taxon>
        <taxon>Bacillati</taxon>
        <taxon>Actinomycetota</taxon>
        <taxon>Actinomycetes</taxon>
        <taxon>Nakamurellales</taxon>
        <taxon>Nakamurellaceae</taxon>
        <taxon>Nakamurella</taxon>
    </lineage>
</organism>
<gene>
    <name evidence="8 10" type="primary">aroA</name>
    <name evidence="10" type="ORF">JL107_11145</name>
</gene>
<evidence type="ECO:0000256" key="8">
    <source>
        <dbReference type="HAMAP-Rule" id="MF_00210"/>
    </source>
</evidence>
<dbReference type="GO" id="GO:0009073">
    <property type="term" value="P:aromatic amino acid family biosynthetic process"/>
    <property type="evidence" value="ECO:0007669"/>
    <property type="project" value="UniProtKB-KW"/>
</dbReference>
<dbReference type="PANTHER" id="PTHR21090">
    <property type="entry name" value="AROM/DEHYDROQUINATE SYNTHASE"/>
    <property type="match status" value="1"/>
</dbReference>
<feature type="binding site" evidence="8">
    <location>
        <position position="339"/>
    </location>
    <ligand>
        <name>3-phosphoshikimate</name>
        <dbReference type="ChEBI" id="CHEBI:145989"/>
    </ligand>
</feature>